<evidence type="ECO:0000313" key="1">
    <source>
        <dbReference type="EMBL" id="JAD89878.1"/>
    </source>
</evidence>
<organism evidence="1">
    <name type="scientific">Arundo donax</name>
    <name type="common">Giant reed</name>
    <name type="synonym">Donax arundinaceus</name>
    <dbReference type="NCBI Taxonomy" id="35708"/>
    <lineage>
        <taxon>Eukaryota</taxon>
        <taxon>Viridiplantae</taxon>
        <taxon>Streptophyta</taxon>
        <taxon>Embryophyta</taxon>
        <taxon>Tracheophyta</taxon>
        <taxon>Spermatophyta</taxon>
        <taxon>Magnoliopsida</taxon>
        <taxon>Liliopsida</taxon>
        <taxon>Poales</taxon>
        <taxon>Poaceae</taxon>
        <taxon>PACMAD clade</taxon>
        <taxon>Arundinoideae</taxon>
        <taxon>Arundineae</taxon>
        <taxon>Arundo</taxon>
    </lineage>
</organism>
<name>A0A0A9DT57_ARUDO</name>
<proteinExistence type="predicted"/>
<dbReference type="AlphaFoldDB" id="A0A0A9DT57"/>
<accession>A0A0A9DT57</accession>
<dbReference type="EMBL" id="GBRH01208017">
    <property type="protein sequence ID" value="JAD89878.1"/>
    <property type="molecule type" value="Transcribed_RNA"/>
</dbReference>
<sequence>MTLSAFGSLIGYVSLHPLRLARHPLLPPPQLLPLPLLLCSGIVV</sequence>
<reference evidence="1" key="2">
    <citation type="journal article" date="2015" name="Data Brief">
        <title>Shoot transcriptome of the giant reed, Arundo donax.</title>
        <authorList>
            <person name="Barrero R.A."/>
            <person name="Guerrero F.D."/>
            <person name="Moolhuijzen P."/>
            <person name="Goolsby J.A."/>
            <person name="Tidwell J."/>
            <person name="Bellgard S.E."/>
            <person name="Bellgard M.I."/>
        </authorList>
    </citation>
    <scope>NUCLEOTIDE SEQUENCE</scope>
    <source>
        <tissue evidence="1">Shoot tissue taken approximately 20 cm above the soil surface</tissue>
    </source>
</reference>
<protein>
    <submittedName>
        <fullName evidence="1">Uncharacterized protein</fullName>
    </submittedName>
</protein>
<reference evidence="1" key="1">
    <citation type="submission" date="2014-09" db="EMBL/GenBank/DDBJ databases">
        <authorList>
            <person name="Magalhaes I.L.F."/>
            <person name="Oliveira U."/>
            <person name="Santos F.R."/>
            <person name="Vidigal T.H.D.A."/>
            <person name="Brescovit A.D."/>
            <person name="Santos A.J."/>
        </authorList>
    </citation>
    <scope>NUCLEOTIDE SEQUENCE</scope>
    <source>
        <tissue evidence="1">Shoot tissue taken approximately 20 cm above the soil surface</tissue>
    </source>
</reference>